<keyword evidence="2" id="KW-1185">Reference proteome</keyword>
<proteinExistence type="predicted"/>
<evidence type="ECO:0000313" key="2">
    <source>
        <dbReference type="Proteomes" id="UP000024842"/>
    </source>
</evidence>
<dbReference type="PROSITE" id="PS51257">
    <property type="entry name" value="PROKAR_LIPOPROTEIN"/>
    <property type="match status" value="1"/>
</dbReference>
<name>A0A023E0L3_9PROT</name>
<gene>
    <name evidence="1" type="ORF">HE1_00927</name>
</gene>
<sequence length="438" mass="50914">MNTCTIRRVSLKSQFTFMKKKIVSFLFLFAVSSCFSLTFSNDEEEKSLEKFSKSLEEFTKGKSIVASVKDINSKFFLDKIKEVMGEEVSFLENILNSGDFQCVNEQYFMDPFHVIPITEKRCIELGKKIDALKNETFFLTIKREYESILEKREKFIKLKSEENQFCFKSEFNVLLDQKKESKKIVSKFPGMYLKYLEKRRDSLNVIMVLSMPFLNEKNYQLVEPLGYCEAFAKYAVVHGYEETLKKVDLLVKELSNDDLPVLYKFMQDLASTQHGVKFVSDNQFVLLGDNFQENFKEVRRKLCFGTSWLMPVATHIFQYIKDLNETEDSSHFDEQFDDSSSKIFFNKKNGIIVNFTPLFCGASLFFGVELSGHSIAFVKEEDGYIGLIDGTRSLSKEDIVFSLNPELIAENLEKAIKRSYFFIPIGIPSWEFTCEELR</sequence>
<comment type="caution">
    <text evidence="1">The sequence shown here is derived from an EMBL/GenBank/DDBJ whole genome shotgun (WGS) entry which is preliminary data.</text>
</comment>
<reference evidence="1 2" key="1">
    <citation type="journal article" date="2014" name="FEMS Microbiol. Lett.">
        <title>Draft genome sequences of three Holospora species (Holospora obtusa, Holospora undulata, and Holospora elegans), endonuclear symbiotic bacteria of the ciliate Paramecium caudatum.</title>
        <authorList>
            <person name="Dohra H."/>
            <person name="Tanaka K."/>
            <person name="Suzuki T."/>
            <person name="Fujishima M."/>
            <person name="Suzuki H."/>
        </authorList>
    </citation>
    <scope>NUCLEOTIDE SEQUENCE [LARGE SCALE GENOMIC DNA]</scope>
    <source>
        <strain evidence="1 2">E1</strain>
    </source>
</reference>
<organism evidence="1 2">
    <name type="scientific">Holospora elegans E1</name>
    <dbReference type="NCBI Taxonomy" id="1427503"/>
    <lineage>
        <taxon>Bacteria</taxon>
        <taxon>Pseudomonadati</taxon>
        <taxon>Pseudomonadota</taxon>
        <taxon>Alphaproteobacteria</taxon>
        <taxon>Holosporales</taxon>
        <taxon>Holosporaceae</taxon>
        <taxon>Holospora</taxon>
    </lineage>
</organism>
<dbReference type="EMBL" id="BAUP01000116">
    <property type="protein sequence ID" value="GAJ46592.1"/>
    <property type="molecule type" value="Genomic_DNA"/>
</dbReference>
<protein>
    <submittedName>
        <fullName evidence="1">Uncharacterized protein</fullName>
    </submittedName>
</protein>
<dbReference type="Proteomes" id="UP000024842">
    <property type="component" value="Unassembled WGS sequence"/>
</dbReference>
<evidence type="ECO:0000313" key="1">
    <source>
        <dbReference type="EMBL" id="GAJ46592.1"/>
    </source>
</evidence>
<accession>A0A023E0L3</accession>
<dbReference type="AlphaFoldDB" id="A0A023E0L3"/>